<feature type="transmembrane region" description="Helical" evidence="6">
    <location>
        <begin position="364"/>
        <end position="385"/>
    </location>
</feature>
<feature type="transmembrane region" description="Helical" evidence="6">
    <location>
        <begin position="12"/>
        <end position="34"/>
    </location>
</feature>
<dbReference type="Gene3D" id="3.40.1710.10">
    <property type="entry name" value="abc type-2 transporter like domain"/>
    <property type="match status" value="2"/>
</dbReference>
<reference evidence="8" key="1">
    <citation type="journal article" date="2021" name="PeerJ">
        <title>Extensive microbial diversity within the chicken gut microbiome revealed by metagenomics and culture.</title>
        <authorList>
            <person name="Gilroy R."/>
            <person name="Ravi A."/>
            <person name="Getino M."/>
            <person name="Pursley I."/>
            <person name="Horton D.L."/>
            <person name="Alikhan N.F."/>
            <person name="Baker D."/>
            <person name="Gharbi K."/>
            <person name="Hall N."/>
            <person name="Watson M."/>
            <person name="Adriaenssens E.M."/>
            <person name="Foster-Nyarko E."/>
            <person name="Jarju S."/>
            <person name="Secka A."/>
            <person name="Antonio M."/>
            <person name="Oren A."/>
            <person name="Chaudhuri R.R."/>
            <person name="La Ragione R."/>
            <person name="Hildebrand F."/>
            <person name="Pallen M.J."/>
        </authorList>
    </citation>
    <scope>NUCLEOTIDE SEQUENCE</scope>
    <source>
        <strain evidence="8">CHK192-8294</strain>
    </source>
</reference>
<name>A0A9D2SBA8_9FIRM</name>
<feature type="transmembrane region" description="Helical" evidence="6">
    <location>
        <begin position="714"/>
        <end position="739"/>
    </location>
</feature>
<feature type="transmembrane region" description="Helical" evidence="6">
    <location>
        <begin position="246"/>
        <end position="270"/>
    </location>
</feature>
<evidence type="ECO:0000256" key="1">
    <source>
        <dbReference type="ARBA" id="ARBA00004651"/>
    </source>
</evidence>
<feature type="transmembrane region" description="Helical" evidence="6">
    <location>
        <begin position="307"/>
        <end position="326"/>
    </location>
</feature>
<dbReference type="InterPro" id="IPR013525">
    <property type="entry name" value="ABC2_TM"/>
</dbReference>
<dbReference type="InterPro" id="IPR051449">
    <property type="entry name" value="ABC-2_transporter_component"/>
</dbReference>
<reference evidence="8" key="2">
    <citation type="submission" date="2021-04" db="EMBL/GenBank/DDBJ databases">
        <authorList>
            <person name="Gilroy R."/>
        </authorList>
    </citation>
    <scope>NUCLEOTIDE SEQUENCE</scope>
    <source>
        <strain evidence="8">CHK192-8294</strain>
    </source>
</reference>
<feature type="transmembrane region" description="Helical" evidence="6">
    <location>
        <begin position="681"/>
        <end position="702"/>
    </location>
</feature>
<feature type="transmembrane region" description="Helical" evidence="6">
    <location>
        <begin position="613"/>
        <end position="630"/>
    </location>
</feature>
<evidence type="ECO:0000259" key="7">
    <source>
        <dbReference type="Pfam" id="PF12698"/>
    </source>
</evidence>
<feature type="transmembrane region" description="Helical" evidence="6">
    <location>
        <begin position="435"/>
        <end position="453"/>
    </location>
</feature>
<proteinExistence type="predicted"/>
<feature type="transmembrane region" description="Helical" evidence="6">
    <location>
        <begin position="651"/>
        <end position="675"/>
    </location>
</feature>
<dbReference type="Pfam" id="PF12698">
    <property type="entry name" value="ABC2_membrane_3"/>
    <property type="match status" value="2"/>
</dbReference>
<dbReference type="PANTHER" id="PTHR30294">
    <property type="entry name" value="MEMBRANE COMPONENT OF ABC TRANSPORTER YHHJ-RELATED"/>
    <property type="match status" value="1"/>
</dbReference>
<dbReference type="GO" id="GO:0140359">
    <property type="term" value="F:ABC-type transporter activity"/>
    <property type="evidence" value="ECO:0007669"/>
    <property type="project" value="InterPro"/>
</dbReference>
<keyword evidence="2" id="KW-1003">Cell membrane</keyword>
<dbReference type="AlphaFoldDB" id="A0A9D2SBA8"/>
<dbReference type="PANTHER" id="PTHR30294:SF38">
    <property type="entry name" value="TRANSPORT PERMEASE PROTEIN"/>
    <property type="match status" value="1"/>
</dbReference>
<comment type="subcellular location">
    <subcellularLocation>
        <location evidence="1">Cell membrane</location>
        <topology evidence="1">Multi-pass membrane protein</topology>
    </subcellularLocation>
</comment>
<feature type="transmembrane region" description="Helical" evidence="6">
    <location>
        <begin position="759"/>
        <end position="777"/>
    </location>
</feature>
<evidence type="ECO:0000256" key="2">
    <source>
        <dbReference type="ARBA" id="ARBA00022475"/>
    </source>
</evidence>
<keyword evidence="5 6" id="KW-0472">Membrane</keyword>
<feature type="transmembrane region" description="Helical" evidence="6">
    <location>
        <begin position="277"/>
        <end position="301"/>
    </location>
</feature>
<feature type="domain" description="ABC-2 type transporter transmembrane" evidence="7">
    <location>
        <begin position="24"/>
        <end position="383"/>
    </location>
</feature>
<dbReference type="GO" id="GO:0005886">
    <property type="term" value="C:plasma membrane"/>
    <property type="evidence" value="ECO:0007669"/>
    <property type="project" value="UniProtKB-SubCell"/>
</dbReference>
<feature type="domain" description="ABC-2 type transporter transmembrane" evidence="7">
    <location>
        <begin position="439"/>
        <end position="777"/>
    </location>
</feature>
<evidence type="ECO:0000313" key="8">
    <source>
        <dbReference type="EMBL" id="HJB81152.1"/>
    </source>
</evidence>
<evidence type="ECO:0000256" key="3">
    <source>
        <dbReference type="ARBA" id="ARBA00022692"/>
    </source>
</evidence>
<evidence type="ECO:0000256" key="4">
    <source>
        <dbReference type="ARBA" id="ARBA00022989"/>
    </source>
</evidence>
<comment type="caution">
    <text evidence="8">The sequence shown here is derived from an EMBL/GenBank/DDBJ whole genome shotgun (WGS) entry which is preliminary data.</text>
</comment>
<protein>
    <submittedName>
        <fullName evidence="8">ABC transporter permease</fullName>
    </submittedName>
</protein>
<sequence length="782" mass="83750">MSGLKAALCKDLKLFFSGAGVAALLLPFLLLAAFRIGLGDLTAQSYVQPFPIAVRDQDDTIMSRSLIAQMKRIELFSDVAVLEEETSDAQALDQGAAAVITIPKDFFYDLYTMTDCPVSIVLNEDMQLESTLIYSIFGSVMDIIRGNQVAYTAVYQLCYGELDHDRQWALYQESSVNLLQDALGRQNVFENEAVQADLQGALERRLTACVLSVLALFFSIAAVKTLPEELGMGILPRYRALGGSTGAFVLSKFLVAYLLTLPTQILMLAVFQPERPILFLALALLLLAAAFGILLGLAAWLGNPSSVQRWGNLLLFLSLVLGGTLWPRQLLPAPLPLLGKFTLPYYAGLGLEAAAYGLPPAELLGLLWPILAMGGAGLLFAVVLLHRKRRGRAAPAFRGSQAKQPAAVPALLPFPARLASLSGIKLTAMSGGLRGLTALLAVALLCGMAASSVQSGGRQQLCLAVYDQDQSPLSQELAQRLGQHTELSVRSCGREEGLHLLLLGEVEGMLTIGQGYGQSLAREEQIPLRYEGASAAVSLQGAREIIAGQVSLQRSRAQAEGNAEAHLGRPLSDQESAQLQALMDQAEASMPPLYQMQMQSGASAPLPFVPSQFSFTALMVLFTLLTSAAWTGGRDGRLVERRMWSLPFGRVLSYGSDCLALVGLGLLVSLCILLFGGCTDLWTAAATLAYTLCVSALALMLIRFTNTDGRVDGLAPFLALILCLLGGCFMDLSQLSPALRTVSLLTPPGLALEASQGTWPALLALLCAAVVFFAIGLRPRRK</sequence>
<gene>
    <name evidence="8" type="ORF">H9712_09200</name>
</gene>
<accession>A0A9D2SBA8</accession>
<keyword evidence="4 6" id="KW-1133">Transmembrane helix</keyword>
<evidence type="ECO:0000313" key="9">
    <source>
        <dbReference type="Proteomes" id="UP000823921"/>
    </source>
</evidence>
<dbReference type="Proteomes" id="UP000823921">
    <property type="component" value="Unassembled WGS sequence"/>
</dbReference>
<evidence type="ECO:0000256" key="5">
    <source>
        <dbReference type="ARBA" id="ARBA00023136"/>
    </source>
</evidence>
<keyword evidence="3 6" id="KW-0812">Transmembrane</keyword>
<evidence type="ECO:0000256" key="6">
    <source>
        <dbReference type="SAM" id="Phobius"/>
    </source>
</evidence>
<dbReference type="EMBL" id="DWXO01000087">
    <property type="protein sequence ID" value="HJB81152.1"/>
    <property type="molecule type" value="Genomic_DNA"/>
</dbReference>
<organism evidence="8 9">
    <name type="scientific">Candidatus Flavonifractor intestinigallinarum</name>
    <dbReference type="NCBI Taxonomy" id="2838586"/>
    <lineage>
        <taxon>Bacteria</taxon>
        <taxon>Bacillati</taxon>
        <taxon>Bacillota</taxon>
        <taxon>Clostridia</taxon>
        <taxon>Eubacteriales</taxon>
        <taxon>Oscillospiraceae</taxon>
        <taxon>Flavonifractor</taxon>
    </lineage>
</organism>